<feature type="compositionally biased region" description="Basic residues" evidence="1">
    <location>
        <begin position="461"/>
        <end position="476"/>
    </location>
</feature>
<sequence>MRILAQRAVRHGDEKTNYGRNQHLLSQVTARRGNPSSNPGHVVRESAPSFAWRESGKPPDRDSNLTLLGLVYCETSTLDHAVTEAVLSMVMLARKLTTPVYIASYYGVIIVAYHRKKHFLPGYVLVFLSAEEETFPPGSVLVSLSAEKKTFPPGSVLVSLSAEEETFPPGYVLVSLSAEEETFPPGYVLVSLSVEEETFHPGYVLVSLSAEEETFPPGPVLVSLSAEEERNLSSRICLSFYNLVANPVSLLVGTFVCLPYRFPLACVEFLCIKILEIGRDATCPTPGDDVVRRSTGICARLGHGYIHVGCLYIPAAFSMYMWQSVLELQHELALEEDTPPFTAGGPDDHERAELLDLRRRRGRSLADEVENRHRYLDVSHISRSWTDDDELAFGPQPKTTEVTRTRSLDSLLVRLHSDWDMIDSLIGRRRGQEFGGPYYNLKEKAMRFLRLTTSDVERARSRVKNRTPPPVRKRPSGTKDPPPSTLIVTTPRTRDFAAQVSTVSKKWLDRQVESVTVGQERRHAGV</sequence>
<reference evidence="2" key="1">
    <citation type="submission" date="2020-11" db="EMBL/GenBank/DDBJ databases">
        <authorList>
            <person name="Tran Van P."/>
        </authorList>
    </citation>
    <scope>NUCLEOTIDE SEQUENCE</scope>
</reference>
<gene>
    <name evidence="2" type="ORF">TPSB3V08_LOCUS11077</name>
</gene>
<organism evidence="2">
    <name type="scientific">Timema poppense</name>
    <name type="common">Walking stick</name>
    <dbReference type="NCBI Taxonomy" id="170557"/>
    <lineage>
        <taxon>Eukaryota</taxon>
        <taxon>Metazoa</taxon>
        <taxon>Ecdysozoa</taxon>
        <taxon>Arthropoda</taxon>
        <taxon>Hexapoda</taxon>
        <taxon>Insecta</taxon>
        <taxon>Pterygota</taxon>
        <taxon>Neoptera</taxon>
        <taxon>Polyneoptera</taxon>
        <taxon>Phasmatodea</taxon>
        <taxon>Timematodea</taxon>
        <taxon>Timematoidea</taxon>
        <taxon>Timematidae</taxon>
        <taxon>Timema</taxon>
    </lineage>
</organism>
<evidence type="ECO:0000313" key="2">
    <source>
        <dbReference type="EMBL" id="CAD7416488.1"/>
    </source>
</evidence>
<protein>
    <submittedName>
        <fullName evidence="2">Uncharacterized protein</fullName>
    </submittedName>
</protein>
<name>A0A7R9HCY7_TIMPO</name>
<feature type="compositionally biased region" description="Polar residues" evidence="1">
    <location>
        <begin position="30"/>
        <end position="39"/>
    </location>
</feature>
<feature type="region of interest" description="Disordered" evidence="1">
    <location>
        <begin position="457"/>
        <end position="486"/>
    </location>
</feature>
<dbReference type="EMBL" id="OD011204">
    <property type="protein sequence ID" value="CAD7416488.1"/>
    <property type="molecule type" value="Genomic_DNA"/>
</dbReference>
<proteinExistence type="predicted"/>
<accession>A0A7R9HCY7</accession>
<feature type="region of interest" description="Disordered" evidence="1">
    <location>
        <begin position="30"/>
        <end position="60"/>
    </location>
</feature>
<evidence type="ECO:0000256" key="1">
    <source>
        <dbReference type="SAM" id="MobiDB-lite"/>
    </source>
</evidence>
<dbReference type="AlphaFoldDB" id="A0A7R9HCY7"/>